<gene>
    <name evidence="2" type="ORF">GCM10010430_77380</name>
</gene>
<proteinExistence type="predicted"/>
<dbReference type="EMBL" id="BAAATR010000071">
    <property type="protein sequence ID" value="GAA2279887.1"/>
    <property type="molecule type" value="Genomic_DNA"/>
</dbReference>
<sequence length="148" mass="16031">MCHFAHFPDPTSLHVCGLRARDVASADHLYAKSAAAAWLKARGQQASISYGTPLGSVVDIQWVRQARGLRLHLDGEVAPAWADEAVESVLGVSVPVDDETLVRAPGGVRQRRNRSAGEDRHAGFRSGDRVVRPRRLPHDPGGLPDACR</sequence>
<feature type="compositionally biased region" description="Basic and acidic residues" evidence="1">
    <location>
        <begin position="115"/>
        <end position="131"/>
    </location>
</feature>
<protein>
    <submittedName>
        <fullName evidence="2">Uncharacterized protein</fullName>
    </submittedName>
</protein>
<comment type="caution">
    <text evidence="2">The sequence shown here is derived from an EMBL/GenBank/DDBJ whole genome shotgun (WGS) entry which is preliminary data.</text>
</comment>
<evidence type="ECO:0000313" key="3">
    <source>
        <dbReference type="Proteomes" id="UP001500305"/>
    </source>
</evidence>
<name>A0ABN3F084_9ACTN</name>
<accession>A0ABN3F084</accession>
<dbReference type="Proteomes" id="UP001500305">
    <property type="component" value="Unassembled WGS sequence"/>
</dbReference>
<reference evidence="2 3" key="1">
    <citation type="journal article" date="2019" name="Int. J. Syst. Evol. Microbiol.">
        <title>The Global Catalogue of Microorganisms (GCM) 10K type strain sequencing project: providing services to taxonomists for standard genome sequencing and annotation.</title>
        <authorList>
            <consortium name="The Broad Institute Genomics Platform"/>
            <consortium name="The Broad Institute Genome Sequencing Center for Infectious Disease"/>
            <person name="Wu L."/>
            <person name="Ma J."/>
        </authorList>
    </citation>
    <scope>NUCLEOTIDE SEQUENCE [LARGE SCALE GENOMIC DNA]</scope>
    <source>
        <strain evidence="2 3">JCM 7356</strain>
    </source>
</reference>
<keyword evidence="3" id="KW-1185">Reference proteome</keyword>
<organism evidence="2 3">
    <name type="scientific">Kitasatospora cystarginea</name>
    <dbReference type="NCBI Taxonomy" id="58350"/>
    <lineage>
        <taxon>Bacteria</taxon>
        <taxon>Bacillati</taxon>
        <taxon>Actinomycetota</taxon>
        <taxon>Actinomycetes</taxon>
        <taxon>Kitasatosporales</taxon>
        <taxon>Streptomycetaceae</taxon>
        <taxon>Kitasatospora</taxon>
    </lineage>
</organism>
<feature type="region of interest" description="Disordered" evidence="1">
    <location>
        <begin position="101"/>
        <end position="148"/>
    </location>
</feature>
<evidence type="ECO:0000313" key="2">
    <source>
        <dbReference type="EMBL" id="GAA2279887.1"/>
    </source>
</evidence>
<evidence type="ECO:0000256" key="1">
    <source>
        <dbReference type="SAM" id="MobiDB-lite"/>
    </source>
</evidence>